<evidence type="ECO:0000313" key="3">
    <source>
        <dbReference type="Proteomes" id="UP000261520"/>
    </source>
</evidence>
<protein>
    <submittedName>
        <fullName evidence="2">Uncharacterized protein</fullName>
    </submittedName>
</protein>
<dbReference type="STRING" id="409849.ENSPMGP00000010801"/>
<keyword evidence="3" id="KW-1185">Reference proteome</keyword>
<accession>A0A3B4A2U0</accession>
<evidence type="ECO:0000313" key="2">
    <source>
        <dbReference type="Ensembl" id="ENSPMGP00000010801.1"/>
    </source>
</evidence>
<feature type="region of interest" description="Disordered" evidence="1">
    <location>
        <begin position="51"/>
        <end position="122"/>
    </location>
</feature>
<dbReference type="PANTHER" id="PTHR35663:SF1">
    <property type="entry name" value="TESTIS DEVELOPMENT-RELATED PROTEIN"/>
    <property type="match status" value="1"/>
</dbReference>
<feature type="compositionally biased region" description="Basic and acidic residues" evidence="1">
    <location>
        <begin position="52"/>
        <end position="65"/>
    </location>
</feature>
<reference evidence="2" key="2">
    <citation type="submission" date="2025-09" db="UniProtKB">
        <authorList>
            <consortium name="Ensembl"/>
        </authorList>
    </citation>
    <scope>IDENTIFICATION</scope>
</reference>
<dbReference type="InterPro" id="IPR031399">
    <property type="entry name" value="TDRP"/>
</dbReference>
<name>A0A3B4A2U0_9GOBI</name>
<proteinExistence type="predicted"/>
<dbReference type="GO" id="GO:0005634">
    <property type="term" value="C:nucleus"/>
    <property type="evidence" value="ECO:0007669"/>
    <property type="project" value="TreeGrafter"/>
</dbReference>
<organism evidence="2 3">
    <name type="scientific">Periophthalmus magnuspinnatus</name>
    <dbReference type="NCBI Taxonomy" id="409849"/>
    <lineage>
        <taxon>Eukaryota</taxon>
        <taxon>Metazoa</taxon>
        <taxon>Chordata</taxon>
        <taxon>Craniata</taxon>
        <taxon>Vertebrata</taxon>
        <taxon>Euteleostomi</taxon>
        <taxon>Actinopterygii</taxon>
        <taxon>Neopterygii</taxon>
        <taxon>Teleostei</taxon>
        <taxon>Neoteleostei</taxon>
        <taxon>Acanthomorphata</taxon>
        <taxon>Gobiaria</taxon>
        <taxon>Gobiiformes</taxon>
        <taxon>Gobioidei</taxon>
        <taxon>Gobiidae</taxon>
        <taxon>Oxudercinae</taxon>
        <taxon>Periophthalmus</taxon>
    </lineage>
</organism>
<dbReference type="AlphaFoldDB" id="A0A3B4A2U0"/>
<dbReference type="Proteomes" id="UP000261520">
    <property type="component" value="Unplaced"/>
</dbReference>
<dbReference type="GO" id="GO:0005829">
    <property type="term" value="C:cytosol"/>
    <property type="evidence" value="ECO:0007669"/>
    <property type="project" value="TreeGrafter"/>
</dbReference>
<dbReference type="GO" id="GO:0007283">
    <property type="term" value="P:spermatogenesis"/>
    <property type="evidence" value="ECO:0007669"/>
    <property type="project" value="InterPro"/>
</dbReference>
<feature type="compositionally biased region" description="Polar residues" evidence="1">
    <location>
        <begin position="72"/>
        <end position="82"/>
    </location>
</feature>
<dbReference type="Pfam" id="PF15683">
    <property type="entry name" value="TDRP"/>
    <property type="match status" value="1"/>
</dbReference>
<evidence type="ECO:0000256" key="1">
    <source>
        <dbReference type="SAM" id="MobiDB-lite"/>
    </source>
</evidence>
<reference evidence="2" key="1">
    <citation type="submission" date="2025-08" db="UniProtKB">
        <authorList>
            <consortium name="Ensembl"/>
        </authorList>
    </citation>
    <scope>IDENTIFICATION</scope>
</reference>
<dbReference type="Ensembl" id="ENSPMGT00000011515.1">
    <property type="protein sequence ID" value="ENSPMGP00000010801.1"/>
    <property type="gene ID" value="ENSPMGG00000008948.1"/>
</dbReference>
<feature type="compositionally biased region" description="Basic and acidic residues" evidence="1">
    <location>
        <begin position="99"/>
        <end position="113"/>
    </location>
</feature>
<sequence>MHDKANNILCVTCQEAKVKKIMSKKERKDRKMFVYPNLPYLPNLLQRSHKKIKDDEKEKEKKPEKGQCFWDSVTTTMRQISPTKKLEKIEGWEPPQTEHLGETDKLSDEKNQRGDSMVPWRGLEEDNSRYANLSDSKDRVGAVRWTARAKVKLAGIGRMGVDPEE</sequence>
<dbReference type="PANTHER" id="PTHR35663">
    <property type="entry name" value="TESTIS DEVELOPMENT-RELATED PROTEIN-RELATED"/>
    <property type="match status" value="1"/>
</dbReference>